<dbReference type="InterPro" id="IPR016156">
    <property type="entry name" value="FAD/NAD-linked_Rdtase_dimer_sf"/>
</dbReference>
<dbReference type="PRINTS" id="PR00368">
    <property type="entry name" value="FADPNR"/>
</dbReference>
<keyword evidence="13" id="KW-1185">Reference proteome</keyword>
<evidence type="ECO:0000313" key="12">
    <source>
        <dbReference type="EMBL" id="QKQ99642.1"/>
    </source>
</evidence>
<dbReference type="GO" id="GO:0006103">
    <property type="term" value="P:2-oxoglutarate metabolic process"/>
    <property type="evidence" value="ECO:0007669"/>
    <property type="project" value="TreeGrafter"/>
</dbReference>
<evidence type="ECO:0000259" key="11">
    <source>
        <dbReference type="Pfam" id="PF07992"/>
    </source>
</evidence>
<dbReference type="Pfam" id="PF07992">
    <property type="entry name" value="Pyr_redox_2"/>
    <property type="match status" value="1"/>
</dbReference>
<evidence type="ECO:0000259" key="10">
    <source>
        <dbReference type="Pfam" id="PF02852"/>
    </source>
</evidence>
<dbReference type="PANTHER" id="PTHR22912:SF151">
    <property type="entry name" value="DIHYDROLIPOYL DEHYDROGENASE, MITOCHONDRIAL"/>
    <property type="match status" value="1"/>
</dbReference>
<dbReference type="InterPro" id="IPR012999">
    <property type="entry name" value="Pyr_OxRdtase_I_AS"/>
</dbReference>
<keyword evidence="4 9" id="KW-0274">FAD</keyword>
<protein>
    <submittedName>
        <fullName evidence="12">NAD(P)/FAD-dependent oxidoreductase</fullName>
    </submittedName>
</protein>
<feature type="domain" description="Pyridine nucleotide-disulphide oxidoreductase dimerisation" evidence="10">
    <location>
        <begin position="307"/>
        <end position="405"/>
    </location>
</feature>
<evidence type="ECO:0000256" key="2">
    <source>
        <dbReference type="ARBA" id="ARBA00007532"/>
    </source>
</evidence>
<evidence type="ECO:0000256" key="7">
    <source>
        <dbReference type="ARBA" id="ARBA00023157"/>
    </source>
</evidence>
<dbReference type="PROSITE" id="PS00076">
    <property type="entry name" value="PYRIDINE_REDOX_1"/>
    <property type="match status" value="1"/>
</dbReference>
<comment type="cofactor">
    <cofactor evidence="1">
        <name>FAD</name>
        <dbReference type="ChEBI" id="CHEBI:57692"/>
    </cofactor>
</comment>
<dbReference type="SUPFAM" id="SSF51905">
    <property type="entry name" value="FAD/NAD(P)-binding domain"/>
    <property type="match status" value="1"/>
</dbReference>
<evidence type="ECO:0000256" key="8">
    <source>
        <dbReference type="ARBA" id="ARBA00023284"/>
    </source>
</evidence>
<evidence type="ECO:0000256" key="6">
    <source>
        <dbReference type="ARBA" id="ARBA00023027"/>
    </source>
</evidence>
<dbReference type="InterPro" id="IPR036188">
    <property type="entry name" value="FAD/NAD-bd_sf"/>
</dbReference>
<keyword evidence="7" id="KW-1015">Disulfide bond</keyword>
<organism evidence="12 13">
    <name type="scientific">Metallosphaera tengchongensis</name>
    <dbReference type="NCBI Taxonomy" id="1532350"/>
    <lineage>
        <taxon>Archaea</taxon>
        <taxon>Thermoproteota</taxon>
        <taxon>Thermoprotei</taxon>
        <taxon>Sulfolobales</taxon>
        <taxon>Sulfolobaceae</taxon>
        <taxon>Metallosphaera</taxon>
    </lineage>
</organism>
<keyword evidence="3 9" id="KW-0285">Flavoprotein</keyword>
<dbReference type="EMBL" id="CP049074">
    <property type="protein sequence ID" value="QKQ99642.1"/>
    <property type="molecule type" value="Genomic_DNA"/>
</dbReference>
<dbReference type="KEGG" id="mten:GWK48_03870"/>
<accession>A0A6N0NUW6</accession>
<keyword evidence="5 9" id="KW-0560">Oxidoreductase</keyword>
<dbReference type="GO" id="GO:0050660">
    <property type="term" value="F:flavin adenine dinucleotide binding"/>
    <property type="evidence" value="ECO:0007669"/>
    <property type="project" value="TreeGrafter"/>
</dbReference>
<dbReference type="RefSeq" id="WP_174629800.1">
    <property type="nucleotide sequence ID" value="NZ_CP049074.1"/>
</dbReference>
<dbReference type="PANTHER" id="PTHR22912">
    <property type="entry name" value="DISULFIDE OXIDOREDUCTASE"/>
    <property type="match status" value="1"/>
</dbReference>
<dbReference type="AlphaFoldDB" id="A0A6N0NUW6"/>
<proteinExistence type="inferred from homology"/>
<comment type="similarity">
    <text evidence="2 9">Belongs to the class-I pyridine nucleotide-disulfide oxidoreductase family.</text>
</comment>
<keyword evidence="8 9" id="KW-0676">Redox-active center</keyword>
<evidence type="ECO:0000256" key="1">
    <source>
        <dbReference type="ARBA" id="ARBA00001974"/>
    </source>
</evidence>
<dbReference type="InterPro" id="IPR050151">
    <property type="entry name" value="Class-I_Pyr_Nuc-Dis_Oxidored"/>
</dbReference>
<dbReference type="PRINTS" id="PR00411">
    <property type="entry name" value="PNDRDTASEI"/>
</dbReference>
<dbReference type="Proteomes" id="UP000509301">
    <property type="component" value="Chromosome"/>
</dbReference>
<name>A0A6N0NUW6_9CREN</name>
<keyword evidence="6" id="KW-0520">NAD</keyword>
<evidence type="ECO:0000313" key="13">
    <source>
        <dbReference type="Proteomes" id="UP000509301"/>
    </source>
</evidence>
<gene>
    <name evidence="12" type="ORF">GWK48_03870</name>
</gene>
<dbReference type="InterPro" id="IPR004099">
    <property type="entry name" value="Pyr_nucl-diS_OxRdtase_dimer"/>
</dbReference>
<evidence type="ECO:0000256" key="5">
    <source>
        <dbReference type="ARBA" id="ARBA00023002"/>
    </source>
</evidence>
<dbReference type="Pfam" id="PF02852">
    <property type="entry name" value="Pyr_redox_dim"/>
    <property type="match status" value="1"/>
</dbReference>
<dbReference type="Gene3D" id="3.50.50.60">
    <property type="entry name" value="FAD/NAD(P)-binding domain"/>
    <property type="match status" value="2"/>
</dbReference>
<evidence type="ECO:0000256" key="9">
    <source>
        <dbReference type="RuleBase" id="RU003691"/>
    </source>
</evidence>
<dbReference type="InterPro" id="IPR023753">
    <property type="entry name" value="FAD/NAD-binding_dom"/>
</dbReference>
<dbReference type="SUPFAM" id="SSF55424">
    <property type="entry name" value="FAD/NAD-linked reductases, dimerisation (C-terminal) domain"/>
    <property type="match status" value="1"/>
</dbReference>
<dbReference type="GeneID" id="55641057"/>
<feature type="domain" description="FAD/NAD(P)-binding" evidence="11">
    <location>
        <begin position="1"/>
        <end position="288"/>
    </location>
</feature>
<dbReference type="OrthoDB" id="27922at2157"/>
<evidence type="ECO:0000256" key="3">
    <source>
        <dbReference type="ARBA" id="ARBA00022630"/>
    </source>
</evidence>
<reference evidence="12 13" key="1">
    <citation type="submission" date="2020-02" db="EMBL/GenBank/DDBJ databases">
        <title>Comparative genome analysis reveals the metabolism and evolution of the thermophilic archaeal genus Metallosphaera.</title>
        <authorList>
            <person name="Jiang C."/>
        </authorList>
    </citation>
    <scope>NUCLEOTIDE SEQUENCE [LARGE SCALE GENOMIC DNA]</scope>
    <source>
        <strain evidence="12 13">Ric-A</strain>
    </source>
</reference>
<evidence type="ECO:0000256" key="4">
    <source>
        <dbReference type="ARBA" id="ARBA00022827"/>
    </source>
</evidence>
<dbReference type="Gene3D" id="3.30.390.30">
    <property type="match status" value="1"/>
</dbReference>
<dbReference type="GO" id="GO:0004148">
    <property type="term" value="F:dihydrolipoyl dehydrogenase (NADH) activity"/>
    <property type="evidence" value="ECO:0007669"/>
    <property type="project" value="TreeGrafter"/>
</dbReference>
<sequence>MKVVVVGSGPSGLYAALTASQRGSKVTLVEKSDKLGGTCVLFGCIPSKAMMAPLGASYFLSKYDKKVDISFHELQEGMRTVVNRVSKGVEYMLESSGVEVVHGEARLNGGKVEVNGQTLEQDTAVIAPGMEKPEVPGTISSDDLHYITKDFTSVLLVGGGVGGVEYGWLLHMAGKKVTIVERENLLLPGHDKDLRSGVTSMLKRMGLEVLTNSNVQIDSNDLKINGERVDYDLVVYTFGRKVRAKGFETLMKGKWLEVDQYMRTGLPNVYASGDATGSFTAHEAIHKGIAAGANASGDRRMYNGTAVPKVLYTHPEIAYVGNTEGTCVKLSMAEVVRAVAEKATEGFVKICKNDEGYINGGVALSERAEDMITVVSLLMRLNVRLSQAKDLMFPHPSYLEGIWEALRRLEP</sequence>